<accession>A0A834TXU5</accession>
<comment type="caution">
    <text evidence="1">The sequence shown here is derived from an EMBL/GenBank/DDBJ whole genome shotgun (WGS) entry which is preliminary data.</text>
</comment>
<dbReference type="Proteomes" id="UP000634136">
    <property type="component" value="Unassembled WGS sequence"/>
</dbReference>
<gene>
    <name evidence="1" type="ORF">G2W53_012906</name>
</gene>
<evidence type="ECO:0000313" key="1">
    <source>
        <dbReference type="EMBL" id="KAF7830573.1"/>
    </source>
</evidence>
<dbReference type="EMBL" id="JAAIUW010000005">
    <property type="protein sequence ID" value="KAF7830573.1"/>
    <property type="molecule type" value="Genomic_DNA"/>
</dbReference>
<sequence length="28" mass="3088">METSQFKLESGQKSTFKGEGESILKAQV</sequence>
<proteinExistence type="predicted"/>
<evidence type="ECO:0000313" key="2">
    <source>
        <dbReference type="Proteomes" id="UP000634136"/>
    </source>
</evidence>
<keyword evidence="2" id="KW-1185">Reference proteome</keyword>
<protein>
    <submittedName>
        <fullName evidence="1">Uncharacterized protein</fullName>
    </submittedName>
</protein>
<name>A0A834TXU5_9FABA</name>
<dbReference type="AlphaFoldDB" id="A0A834TXU5"/>
<reference evidence="1" key="1">
    <citation type="submission" date="2020-09" db="EMBL/GenBank/DDBJ databases">
        <title>Genome-Enabled Discovery of Anthraquinone Biosynthesis in Senna tora.</title>
        <authorList>
            <person name="Kang S.-H."/>
            <person name="Pandey R.P."/>
            <person name="Lee C.-M."/>
            <person name="Sim J.-S."/>
            <person name="Jeong J.-T."/>
            <person name="Choi B.-S."/>
            <person name="Jung M."/>
            <person name="Ginzburg D."/>
            <person name="Zhao K."/>
            <person name="Won S.Y."/>
            <person name="Oh T.-J."/>
            <person name="Yu Y."/>
            <person name="Kim N.-H."/>
            <person name="Lee O.R."/>
            <person name="Lee T.-H."/>
            <person name="Bashyal P."/>
            <person name="Kim T.-S."/>
            <person name="Lee W.-H."/>
            <person name="Kawkins C."/>
            <person name="Kim C.-K."/>
            <person name="Kim J.S."/>
            <person name="Ahn B.O."/>
            <person name="Rhee S.Y."/>
            <person name="Sohng J.K."/>
        </authorList>
    </citation>
    <scope>NUCLEOTIDE SEQUENCE</scope>
    <source>
        <tissue evidence="1">Leaf</tissue>
    </source>
</reference>
<organism evidence="1 2">
    <name type="scientific">Senna tora</name>
    <dbReference type="NCBI Taxonomy" id="362788"/>
    <lineage>
        <taxon>Eukaryota</taxon>
        <taxon>Viridiplantae</taxon>
        <taxon>Streptophyta</taxon>
        <taxon>Embryophyta</taxon>
        <taxon>Tracheophyta</taxon>
        <taxon>Spermatophyta</taxon>
        <taxon>Magnoliopsida</taxon>
        <taxon>eudicotyledons</taxon>
        <taxon>Gunneridae</taxon>
        <taxon>Pentapetalae</taxon>
        <taxon>rosids</taxon>
        <taxon>fabids</taxon>
        <taxon>Fabales</taxon>
        <taxon>Fabaceae</taxon>
        <taxon>Caesalpinioideae</taxon>
        <taxon>Cassia clade</taxon>
        <taxon>Senna</taxon>
    </lineage>
</organism>